<evidence type="ECO:0000313" key="3">
    <source>
        <dbReference type="EMBL" id="KLU21864.1"/>
    </source>
</evidence>
<keyword evidence="4" id="KW-1185">Reference proteome</keyword>
<proteinExistence type="predicted"/>
<evidence type="ECO:0000313" key="4">
    <source>
        <dbReference type="Proteomes" id="UP000035963"/>
    </source>
</evidence>
<comment type="caution">
    <text evidence="3">The sequence shown here is derived from an EMBL/GenBank/DDBJ whole genome shotgun (WGS) entry which is preliminary data.</text>
</comment>
<gene>
    <name evidence="3" type="ORF">EOS_33690</name>
</gene>
<dbReference type="AlphaFoldDB" id="A0A0J1CMV2"/>
<protein>
    <submittedName>
        <fullName evidence="3">Uncharacterized protein</fullName>
    </submittedName>
</protein>
<keyword evidence="2" id="KW-0732">Signal</keyword>
<feature type="region of interest" description="Disordered" evidence="1">
    <location>
        <begin position="93"/>
        <end position="130"/>
    </location>
</feature>
<feature type="compositionally biased region" description="Basic and acidic residues" evidence="1">
    <location>
        <begin position="110"/>
        <end position="130"/>
    </location>
</feature>
<organism evidence="3 4">
    <name type="scientific">Caballeronia mineralivorans PML1(12)</name>
    <dbReference type="NCBI Taxonomy" id="908627"/>
    <lineage>
        <taxon>Bacteria</taxon>
        <taxon>Pseudomonadati</taxon>
        <taxon>Pseudomonadota</taxon>
        <taxon>Betaproteobacteria</taxon>
        <taxon>Burkholderiales</taxon>
        <taxon>Burkholderiaceae</taxon>
        <taxon>Caballeronia</taxon>
    </lineage>
</organism>
<dbReference type="Proteomes" id="UP000035963">
    <property type="component" value="Unassembled WGS sequence"/>
</dbReference>
<dbReference type="PATRIC" id="fig|908627.4.peg.7538"/>
<dbReference type="RefSeq" id="WP_047896564.1">
    <property type="nucleotide sequence ID" value="NZ_AEJF01000199.1"/>
</dbReference>
<reference evidence="3 4" key="1">
    <citation type="journal article" date="2015" name="Genome Announc.">
        <title>Draft Genome Sequence of Burkholderia sp. Strain PML1(12), an Ectomycorrhizosphere-Inhabiting Bacterium with Effective Mineral-Weathering Ability.</title>
        <authorList>
            <person name="Uroz S."/>
            <person name="Oger P."/>
        </authorList>
    </citation>
    <scope>NUCLEOTIDE SEQUENCE [LARGE SCALE GENOMIC DNA]</scope>
    <source>
        <strain evidence="4">PML1(12)</strain>
    </source>
</reference>
<feature type="signal peptide" evidence="2">
    <location>
        <begin position="1"/>
        <end position="24"/>
    </location>
</feature>
<sequence>MKSIRILTGIAGLCLVTMSGFAHAGGVSVGINIGIPAPVYVAPQPYYAPPPPVIYQPAPVYAPPPVVIGWYGNRYYDGRRYWSRDEWYRRHGGRPNYGPSYGHGGPGYGHGDRGNRGDHGGNRGRNDNRQ</sequence>
<dbReference type="EMBL" id="AEJF01000199">
    <property type="protein sequence ID" value="KLU21864.1"/>
    <property type="molecule type" value="Genomic_DNA"/>
</dbReference>
<dbReference type="OrthoDB" id="9133607at2"/>
<feature type="chain" id="PRO_5005249087" evidence="2">
    <location>
        <begin position="25"/>
        <end position="130"/>
    </location>
</feature>
<accession>A0A0J1CMV2</accession>
<name>A0A0J1CMV2_9BURK</name>
<evidence type="ECO:0000256" key="1">
    <source>
        <dbReference type="SAM" id="MobiDB-lite"/>
    </source>
</evidence>
<evidence type="ECO:0000256" key="2">
    <source>
        <dbReference type="SAM" id="SignalP"/>
    </source>
</evidence>